<protein>
    <submittedName>
        <fullName evidence="2">Uncharacterized protein</fullName>
    </submittedName>
</protein>
<keyword evidence="1" id="KW-1133">Transmembrane helix</keyword>
<organism evidence="2 3">
    <name type="scientific">Symbiodinium microadriaticum</name>
    <name type="common">Dinoflagellate</name>
    <name type="synonym">Zooxanthella microadriatica</name>
    <dbReference type="NCBI Taxonomy" id="2951"/>
    <lineage>
        <taxon>Eukaryota</taxon>
        <taxon>Sar</taxon>
        <taxon>Alveolata</taxon>
        <taxon>Dinophyceae</taxon>
        <taxon>Suessiales</taxon>
        <taxon>Symbiodiniaceae</taxon>
        <taxon>Symbiodinium</taxon>
    </lineage>
</organism>
<dbReference type="EMBL" id="LSRX01004857">
    <property type="protein sequence ID" value="OLP73742.1"/>
    <property type="molecule type" value="Genomic_DNA"/>
</dbReference>
<evidence type="ECO:0000256" key="1">
    <source>
        <dbReference type="SAM" id="Phobius"/>
    </source>
</evidence>
<name>A0A1Q9BSV7_SYMMI</name>
<feature type="transmembrane region" description="Helical" evidence="1">
    <location>
        <begin position="42"/>
        <end position="60"/>
    </location>
</feature>
<keyword evidence="1" id="KW-0812">Transmembrane</keyword>
<dbReference type="AlphaFoldDB" id="A0A1Q9BSV7"/>
<keyword evidence="1" id="KW-0472">Membrane</keyword>
<dbReference type="Proteomes" id="UP000186817">
    <property type="component" value="Unassembled WGS sequence"/>
</dbReference>
<proteinExistence type="predicted"/>
<reference evidence="2 3" key="1">
    <citation type="submission" date="2016-02" db="EMBL/GenBank/DDBJ databases">
        <title>Genome analysis of coral dinoflagellate symbionts highlights evolutionary adaptations to a symbiotic lifestyle.</title>
        <authorList>
            <person name="Aranda M."/>
            <person name="Li Y."/>
            <person name="Liew Y.J."/>
            <person name="Baumgarten S."/>
            <person name="Simakov O."/>
            <person name="Wilson M."/>
            <person name="Piel J."/>
            <person name="Ashoor H."/>
            <person name="Bougouffa S."/>
            <person name="Bajic V.B."/>
            <person name="Ryu T."/>
            <person name="Ravasi T."/>
            <person name="Bayer T."/>
            <person name="Micklem G."/>
            <person name="Kim H."/>
            <person name="Bhak J."/>
            <person name="Lajeunesse T.C."/>
            <person name="Voolstra C.R."/>
        </authorList>
    </citation>
    <scope>NUCLEOTIDE SEQUENCE [LARGE SCALE GENOMIC DNA]</scope>
    <source>
        <strain evidence="2 3">CCMP2467</strain>
    </source>
</reference>
<evidence type="ECO:0000313" key="2">
    <source>
        <dbReference type="EMBL" id="OLP73742.1"/>
    </source>
</evidence>
<feature type="non-terminal residue" evidence="2">
    <location>
        <position position="76"/>
    </location>
</feature>
<keyword evidence="3" id="KW-1185">Reference proteome</keyword>
<comment type="caution">
    <text evidence="2">The sequence shown here is derived from an EMBL/GenBank/DDBJ whole genome shotgun (WGS) entry which is preliminary data.</text>
</comment>
<accession>A0A1Q9BSV7</accession>
<sequence length="76" mass="8400">MKGISVPSLHPWNERRALLKVHGSGGGEPSEIDEFIPIDLQLLLPVLPLLLPLLLVLPWVRSISAIHGRIIRAPSR</sequence>
<gene>
    <name evidence="2" type="ORF">AK812_SmicGene46918</name>
</gene>
<evidence type="ECO:0000313" key="3">
    <source>
        <dbReference type="Proteomes" id="UP000186817"/>
    </source>
</evidence>